<evidence type="ECO:0000313" key="9">
    <source>
        <dbReference type="EMBL" id="KAH6893533.1"/>
    </source>
</evidence>
<keyword evidence="3" id="KW-0378">Hydrolase</keyword>
<protein>
    <recommendedName>
        <fullName evidence="2">alpha-L-rhamnosidase</fullName>
        <ecNumber evidence="2">3.2.1.40</ecNumber>
    </recommendedName>
</protein>
<dbReference type="OrthoDB" id="10036721at2759"/>
<dbReference type="Gene3D" id="2.60.40.10">
    <property type="entry name" value="Immunoglobulins"/>
    <property type="match status" value="1"/>
</dbReference>
<dbReference type="PANTHER" id="PTHR33307">
    <property type="entry name" value="ALPHA-RHAMNOSIDASE (EUROFUNG)"/>
    <property type="match status" value="1"/>
</dbReference>
<dbReference type="InterPro" id="IPR035398">
    <property type="entry name" value="Bac_rhamnosid_C"/>
</dbReference>
<dbReference type="Pfam" id="PF17390">
    <property type="entry name" value="Bac_rhamnosid_C"/>
    <property type="match status" value="1"/>
</dbReference>
<dbReference type="EC" id="3.2.1.40" evidence="2"/>
<feature type="domain" description="Alpha-L-rhamnosidase concanavalin-like" evidence="5">
    <location>
        <begin position="333"/>
        <end position="433"/>
    </location>
</feature>
<organism evidence="9 10">
    <name type="scientific">Thelonectria olida</name>
    <dbReference type="NCBI Taxonomy" id="1576542"/>
    <lineage>
        <taxon>Eukaryota</taxon>
        <taxon>Fungi</taxon>
        <taxon>Dikarya</taxon>
        <taxon>Ascomycota</taxon>
        <taxon>Pezizomycotina</taxon>
        <taxon>Sordariomycetes</taxon>
        <taxon>Hypocreomycetidae</taxon>
        <taxon>Hypocreales</taxon>
        <taxon>Nectriaceae</taxon>
        <taxon>Thelonectria</taxon>
    </lineage>
</organism>
<dbReference type="Gene3D" id="2.60.120.260">
    <property type="entry name" value="Galactose-binding domain-like"/>
    <property type="match status" value="2"/>
</dbReference>
<dbReference type="EMBL" id="JAGPYM010000006">
    <property type="protein sequence ID" value="KAH6893533.1"/>
    <property type="molecule type" value="Genomic_DNA"/>
</dbReference>
<feature type="region of interest" description="Disordered" evidence="4">
    <location>
        <begin position="52"/>
        <end position="81"/>
    </location>
</feature>
<dbReference type="InterPro" id="IPR035396">
    <property type="entry name" value="Bac_rhamnosid6H"/>
</dbReference>
<dbReference type="Pfam" id="PF17389">
    <property type="entry name" value="Bac_rhamnosid6H"/>
    <property type="match status" value="1"/>
</dbReference>
<dbReference type="GO" id="GO:0030596">
    <property type="term" value="F:alpha-L-rhamnosidase activity"/>
    <property type="evidence" value="ECO:0007669"/>
    <property type="project" value="UniProtKB-EC"/>
</dbReference>
<dbReference type="GO" id="GO:0005975">
    <property type="term" value="P:carbohydrate metabolic process"/>
    <property type="evidence" value="ECO:0007669"/>
    <property type="project" value="InterPro"/>
</dbReference>
<feature type="compositionally biased region" description="Polar residues" evidence="4">
    <location>
        <begin position="56"/>
        <end position="70"/>
    </location>
</feature>
<evidence type="ECO:0000256" key="2">
    <source>
        <dbReference type="ARBA" id="ARBA00012652"/>
    </source>
</evidence>
<proteinExistence type="predicted"/>
<dbReference type="PIRSF" id="PIRSF010631">
    <property type="entry name" value="A-rhamnsds"/>
    <property type="match status" value="1"/>
</dbReference>
<dbReference type="InterPro" id="IPR008902">
    <property type="entry name" value="Rhamnosid_concanavalin"/>
</dbReference>
<dbReference type="AlphaFoldDB" id="A0A9P9APN9"/>
<evidence type="ECO:0000256" key="4">
    <source>
        <dbReference type="SAM" id="MobiDB-lite"/>
    </source>
</evidence>
<accession>A0A9P9APN9</accession>
<dbReference type="SUPFAM" id="SSF48208">
    <property type="entry name" value="Six-hairpin glycosidases"/>
    <property type="match status" value="1"/>
</dbReference>
<dbReference type="Gene3D" id="1.50.10.10">
    <property type="match status" value="1"/>
</dbReference>
<keyword evidence="10" id="KW-1185">Reference proteome</keyword>
<comment type="catalytic activity">
    <reaction evidence="1">
        <text>Hydrolysis of terminal non-reducing alpha-L-rhamnose residues in alpha-L-rhamnosides.</text>
        <dbReference type="EC" id="3.2.1.40"/>
    </reaction>
</comment>
<dbReference type="InterPro" id="IPR012341">
    <property type="entry name" value="6hp_glycosidase-like_sf"/>
</dbReference>
<dbReference type="Pfam" id="PF25788">
    <property type="entry name" value="Ig_Rha78A_N"/>
    <property type="match status" value="1"/>
</dbReference>
<dbReference type="Proteomes" id="UP000777438">
    <property type="component" value="Unassembled WGS sequence"/>
</dbReference>
<feature type="domain" description="Alpha-L-rhamnosidase C-terminal" evidence="8">
    <location>
        <begin position="796"/>
        <end position="875"/>
    </location>
</feature>
<dbReference type="InterPro" id="IPR013783">
    <property type="entry name" value="Ig-like_fold"/>
</dbReference>
<name>A0A9P9APN9_9HYPO</name>
<evidence type="ECO:0000256" key="3">
    <source>
        <dbReference type="ARBA" id="ARBA00022801"/>
    </source>
</evidence>
<sequence length="921" mass="103365">MTAPSVVNVRFEHYRPAYTLGAHETKPRISWRFDNVPQNFEQAEYEIELSEKRGTETNTISSTRVSSQDSHLVPWPSSEPLSSRKRYSVRVRARGSDQSEFLPWSEPSAIEAGLLSRQDWSSQLISAPWSEVDTDKPQPEDLFRKEFAVESDVLSARLYVTAHGLYEAEINGKRVGDYFLAPGWTQYHGQLHYQTYDVAHLLSSQANCLGLRVAEGWYRGRINFEGGRRNIWGARTAVLAQLEIQYRDGSSQTISTDDTWTVAQGPIRLAEIYDGEKYDATAEIRGWSNPGAESEPWKKVDVLPALAESVELVSGFKEHARRLDSVKPIEKITTPSGKTVLDFGQNLVGYLRVKEIKGSRGHALTLSHAEVLENGELGIRPLRLSKARDTYILRGDQQGETYEPRFTFHGFRYAQIDDWPSQDIDVADAIEAVVCNTDMEEAGALSTSNSKINQLFSNTKWSMRGNFLSIPTDCPQRDERLGWTGDLALFAPTATFIYNCFGVLRDWLKDVAWDQKQQNGIPPMVSPNTLQGDFFWGHVWPGAIWHDVTVLAPWALWEETGDAAILEQQYESMAAWLEVIPRNETGCTHLWDFNSFQLGDWLDPNAPPDEPFKALTDPPLVANAFLIQSLDLAAQVAEILSRTDDATKYRADAAGARKEFEEEYVSKNGRVTSDSQTAYALAICFNLLSPEQTKRAGDRLVSIVRDNSYRLGTGFAGTPFVCEALTRSGHVDIAYKMLVNEKCPSWLYPISMGATTMWERWDSMRPDGSINPGEMTSFNHYAFGAVTKFMVERLAGLQRLSPGWKTSRVEPVLGGGFTSAEAEHLTPYGKVSSKWSAAPAKDGLLNFSLEVEVPPTTTMEVVLPGVEGPKKETVGSGRWTFSSLVRESAIRPEKEPKRGFPHDIIEQIEARREQEEKEKQT</sequence>
<evidence type="ECO:0000259" key="7">
    <source>
        <dbReference type="Pfam" id="PF17389"/>
    </source>
</evidence>
<dbReference type="InterPro" id="IPR016007">
    <property type="entry name" value="Alpha_rhamnosid"/>
</dbReference>
<evidence type="ECO:0000256" key="1">
    <source>
        <dbReference type="ARBA" id="ARBA00001445"/>
    </source>
</evidence>
<feature type="domain" description="Bacterial alpha-L-rhamnosidase N-terminal" evidence="6">
    <location>
        <begin position="152"/>
        <end position="307"/>
    </location>
</feature>
<evidence type="ECO:0000313" key="10">
    <source>
        <dbReference type="Proteomes" id="UP000777438"/>
    </source>
</evidence>
<gene>
    <name evidence="9" type="ORF">B0T10DRAFT_275454</name>
</gene>
<dbReference type="InterPro" id="IPR013737">
    <property type="entry name" value="Bac_rhamnosid_N"/>
</dbReference>
<evidence type="ECO:0000259" key="6">
    <source>
        <dbReference type="Pfam" id="PF08531"/>
    </source>
</evidence>
<dbReference type="InterPro" id="IPR008928">
    <property type="entry name" value="6-hairpin_glycosidase_sf"/>
</dbReference>
<dbReference type="Pfam" id="PF08531">
    <property type="entry name" value="Bac_rhamnosid_N"/>
    <property type="match status" value="1"/>
</dbReference>
<dbReference type="Pfam" id="PF05592">
    <property type="entry name" value="Bac_rhamnosid"/>
    <property type="match status" value="1"/>
</dbReference>
<evidence type="ECO:0000259" key="8">
    <source>
        <dbReference type="Pfam" id="PF17390"/>
    </source>
</evidence>
<evidence type="ECO:0000259" key="5">
    <source>
        <dbReference type="Pfam" id="PF05592"/>
    </source>
</evidence>
<comment type="caution">
    <text evidence="9">The sequence shown here is derived from an EMBL/GenBank/DDBJ whole genome shotgun (WGS) entry which is preliminary data.</text>
</comment>
<dbReference type="PANTHER" id="PTHR33307:SF6">
    <property type="entry name" value="ALPHA-RHAMNOSIDASE (EUROFUNG)-RELATED"/>
    <property type="match status" value="1"/>
</dbReference>
<feature type="domain" description="Alpha-L-rhamnosidase six-hairpin glycosidase" evidence="7">
    <location>
        <begin position="441"/>
        <end position="793"/>
    </location>
</feature>
<reference evidence="9 10" key="1">
    <citation type="journal article" date="2021" name="Nat. Commun.">
        <title>Genetic determinants of endophytism in the Arabidopsis root mycobiome.</title>
        <authorList>
            <person name="Mesny F."/>
            <person name="Miyauchi S."/>
            <person name="Thiergart T."/>
            <person name="Pickel B."/>
            <person name="Atanasova L."/>
            <person name="Karlsson M."/>
            <person name="Huettel B."/>
            <person name="Barry K.W."/>
            <person name="Haridas S."/>
            <person name="Chen C."/>
            <person name="Bauer D."/>
            <person name="Andreopoulos W."/>
            <person name="Pangilinan J."/>
            <person name="LaButti K."/>
            <person name="Riley R."/>
            <person name="Lipzen A."/>
            <person name="Clum A."/>
            <person name="Drula E."/>
            <person name="Henrissat B."/>
            <person name="Kohler A."/>
            <person name="Grigoriev I.V."/>
            <person name="Martin F.M."/>
            <person name="Hacquard S."/>
        </authorList>
    </citation>
    <scope>NUCLEOTIDE SEQUENCE [LARGE SCALE GENOMIC DNA]</scope>
    <source>
        <strain evidence="9 10">MPI-CAGE-CH-0241</strain>
    </source>
</reference>
<dbReference type="Gene3D" id="2.60.420.10">
    <property type="entry name" value="Maltose phosphorylase, domain 3"/>
    <property type="match status" value="1"/>
</dbReference>